<organism evidence="21 22">
    <name type="scientific">Smittium culicis</name>
    <dbReference type="NCBI Taxonomy" id="133412"/>
    <lineage>
        <taxon>Eukaryota</taxon>
        <taxon>Fungi</taxon>
        <taxon>Fungi incertae sedis</taxon>
        <taxon>Zoopagomycota</taxon>
        <taxon>Kickxellomycotina</taxon>
        <taxon>Harpellomycetes</taxon>
        <taxon>Harpellales</taxon>
        <taxon>Legeriomycetaceae</taxon>
        <taxon>Smittium</taxon>
    </lineage>
</organism>
<dbReference type="SUPFAM" id="SSF53474">
    <property type="entry name" value="alpha/beta-Hydrolases"/>
    <property type="match status" value="1"/>
</dbReference>
<dbReference type="GO" id="GO:0046461">
    <property type="term" value="P:neutral lipid catabolic process"/>
    <property type="evidence" value="ECO:0007669"/>
    <property type="project" value="TreeGrafter"/>
</dbReference>
<gene>
    <name evidence="21" type="ORF">AYI70_g2590</name>
</gene>
<keyword evidence="13" id="KW-0072">Autophagy</keyword>
<dbReference type="Pfam" id="PF01764">
    <property type="entry name" value="Lipase_3"/>
    <property type="match status" value="1"/>
</dbReference>
<dbReference type="PANTHER" id="PTHR47175">
    <property type="entry name" value="LIPASE ATG15-RELATED"/>
    <property type="match status" value="1"/>
</dbReference>
<evidence type="ECO:0000256" key="16">
    <source>
        <dbReference type="ARBA" id="ARBA00023180"/>
    </source>
</evidence>
<keyword evidence="22" id="KW-1185">Reference proteome</keyword>
<comment type="similarity">
    <text evidence="4">Belongs to the AB hydrolase superfamily. Lipase family.</text>
</comment>
<evidence type="ECO:0000256" key="4">
    <source>
        <dbReference type="ARBA" id="ARBA00010701"/>
    </source>
</evidence>
<keyword evidence="8" id="KW-0967">Endosome</keyword>
<evidence type="ECO:0000256" key="5">
    <source>
        <dbReference type="ARBA" id="ARBA00011137"/>
    </source>
</evidence>
<evidence type="ECO:0000256" key="17">
    <source>
        <dbReference type="ARBA" id="ARBA00024663"/>
    </source>
</evidence>
<comment type="caution">
    <text evidence="21">The sequence shown here is derived from an EMBL/GenBank/DDBJ whole genome shotgun (WGS) entry which is preliminary data.</text>
</comment>
<evidence type="ECO:0000256" key="9">
    <source>
        <dbReference type="ARBA" id="ARBA00022801"/>
    </source>
</evidence>
<evidence type="ECO:0000256" key="10">
    <source>
        <dbReference type="ARBA" id="ARBA00022963"/>
    </source>
</evidence>
<dbReference type="InterPro" id="IPR050805">
    <property type="entry name" value="ATG15_Lipase"/>
</dbReference>
<keyword evidence="10" id="KW-0442">Lipid degradation</keyword>
<evidence type="ECO:0000259" key="20">
    <source>
        <dbReference type="Pfam" id="PF01764"/>
    </source>
</evidence>
<evidence type="ECO:0000256" key="12">
    <source>
        <dbReference type="ARBA" id="ARBA00022989"/>
    </source>
</evidence>
<evidence type="ECO:0000256" key="6">
    <source>
        <dbReference type="ARBA" id="ARBA00013279"/>
    </source>
</evidence>
<evidence type="ECO:0000313" key="22">
    <source>
        <dbReference type="Proteomes" id="UP000187283"/>
    </source>
</evidence>
<name>A0A1R1Y7F1_9FUNG</name>
<evidence type="ECO:0000256" key="11">
    <source>
        <dbReference type="ARBA" id="ARBA00022968"/>
    </source>
</evidence>
<evidence type="ECO:0000256" key="3">
    <source>
        <dbReference type="ARBA" id="ARBA00004343"/>
    </source>
</evidence>
<dbReference type="GO" id="GO:0005775">
    <property type="term" value="C:vacuolar lumen"/>
    <property type="evidence" value="ECO:0007669"/>
    <property type="project" value="TreeGrafter"/>
</dbReference>
<dbReference type="GO" id="GO:0034727">
    <property type="term" value="P:piecemeal microautophagy of the nucleus"/>
    <property type="evidence" value="ECO:0007669"/>
    <property type="project" value="TreeGrafter"/>
</dbReference>
<comment type="catalytic activity">
    <reaction evidence="1">
        <text>a triacylglycerol + H2O = a diacylglycerol + a fatty acid + H(+)</text>
        <dbReference type="Rhea" id="RHEA:12044"/>
        <dbReference type="ChEBI" id="CHEBI:15377"/>
        <dbReference type="ChEBI" id="CHEBI:15378"/>
        <dbReference type="ChEBI" id="CHEBI:17855"/>
        <dbReference type="ChEBI" id="CHEBI:18035"/>
        <dbReference type="ChEBI" id="CHEBI:28868"/>
        <dbReference type="EC" id="3.1.1.3"/>
    </reaction>
</comment>
<feature type="transmembrane region" description="Helical" evidence="19">
    <location>
        <begin position="31"/>
        <end position="52"/>
    </location>
</feature>
<evidence type="ECO:0000256" key="1">
    <source>
        <dbReference type="ARBA" id="ARBA00001024"/>
    </source>
</evidence>
<dbReference type="STRING" id="133412.A0A1R1Y7F1"/>
<dbReference type="PANTHER" id="PTHR47175:SF2">
    <property type="entry name" value="LIPASE ATG15-RELATED"/>
    <property type="match status" value="1"/>
</dbReference>
<keyword evidence="16" id="KW-0325">Glycoprotein</keyword>
<dbReference type="OrthoDB" id="58570at2759"/>
<keyword evidence="14" id="KW-0443">Lipid metabolism</keyword>
<comment type="subunit">
    <text evidence="5">Binds to both phosphatidylinositol (PI) and phosphatidylinositol 3,5-bisphosphate (PIP2).</text>
</comment>
<dbReference type="Proteomes" id="UP000187283">
    <property type="component" value="Unassembled WGS sequence"/>
</dbReference>
<evidence type="ECO:0000256" key="7">
    <source>
        <dbReference type="ARBA" id="ARBA00022692"/>
    </source>
</evidence>
<sequence>MVKYVILDNDCVENNKNKPDSMPKLLRVNRFAISYGLLAKIFVLILFLYFYFFQSTLLIDEKSYSTLHKTLHEKTFRQKAGDDFETIKLVEIYQQKLPTEEQYKNYVKLNELKELSSPLKMYVSDKGSNAKTGEYASIFSQLKKWSKHSQNYNKHISKAQNAKSKKYDIRLLQRTSVETSAPLTENSSGPTGNIQSHGYSKILDYSTYSTTSFVNATNNSTPICSRTADLLSSMRNSFLSSEVGKRMSYWKTNNHNNISSNYAKNSITDSDSRINSFQSSKNNWKYNIDNGLLIPDLSHKPTILSFARMSANSYQSEPNDNWEDVGKDWEHNDFGWDSDGLRGYVYSSKSKKIVVISFKGTSASIFSAKGRSTAPNDRFNDNRLFSCCCAKVGFSWSGVCNCNMPKNRCNQQCLRESLLDEDLYLYAAAKIVLETVLNYPNSYIVLTGHSLGGSISSLIGLTFGIPAVTFEAPGDALASSRIGFPYPPPKSVMKRLPIWHIGHTADPIYMGTCNGPISVCSLGGYTMESKCHLGNRCVFDTVKYLNWNSDIRTHRIVQVIYGVLEPWGNKNKNLEMPKCHPLTECKDCEQWVFVE</sequence>
<keyword evidence="15 19" id="KW-0472">Membrane</keyword>
<dbReference type="GO" id="GO:0004620">
    <property type="term" value="F:phospholipase activity"/>
    <property type="evidence" value="ECO:0007669"/>
    <property type="project" value="TreeGrafter"/>
</dbReference>
<proteinExistence type="inferred from homology"/>
<evidence type="ECO:0000256" key="2">
    <source>
        <dbReference type="ARBA" id="ARBA00004270"/>
    </source>
</evidence>
<evidence type="ECO:0000256" key="13">
    <source>
        <dbReference type="ARBA" id="ARBA00023006"/>
    </source>
</evidence>
<comment type="function">
    <text evidence="17">Lipase which is essential for lysis of subvacuolar cytoplasm to vacuole targeted bodies and intravacuolar autophagic bodies. Involved in the lysis of intravacuolar multivesicular body (MVB) vesicles. The intravacuolar membrane disintegration by ATG15 is critical to life span extension.</text>
</comment>
<keyword evidence="9" id="KW-0378">Hydrolase</keyword>
<comment type="subcellular location">
    <subcellularLocation>
        <location evidence="3">Endosome</location>
        <location evidence="3">Multivesicular body membrane</location>
        <topology evidence="3">Single-pass type II membrane protein</topology>
    </subcellularLocation>
    <subcellularLocation>
        <location evidence="2">Prevacuolar compartment membrane</location>
        <topology evidence="2">Single-pass type II membrane protein</topology>
    </subcellularLocation>
</comment>
<keyword evidence="7 19" id="KW-0812">Transmembrane</keyword>
<protein>
    <recommendedName>
        <fullName evidence="6">triacylglycerol lipase</fullName>
        <ecNumber evidence="6">3.1.1.3</ecNumber>
    </recommendedName>
    <alternativeName>
        <fullName evidence="18">Autophagy-related protein 15</fullName>
    </alternativeName>
</protein>
<dbReference type="GO" id="GO:0004806">
    <property type="term" value="F:triacylglycerol lipase activity"/>
    <property type="evidence" value="ECO:0007669"/>
    <property type="project" value="UniProtKB-EC"/>
</dbReference>
<keyword evidence="12 19" id="KW-1133">Transmembrane helix</keyword>
<dbReference type="Gene3D" id="3.40.50.1820">
    <property type="entry name" value="alpha/beta hydrolase"/>
    <property type="match status" value="1"/>
</dbReference>
<feature type="domain" description="Fungal lipase-type" evidence="20">
    <location>
        <begin position="432"/>
        <end position="461"/>
    </location>
</feature>
<keyword evidence="11" id="KW-0735">Signal-anchor</keyword>
<dbReference type="InterPro" id="IPR002921">
    <property type="entry name" value="Fungal_lipase-type"/>
</dbReference>
<dbReference type="EC" id="3.1.1.3" evidence="6"/>
<evidence type="ECO:0000256" key="15">
    <source>
        <dbReference type="ARBA" id="ARBA00023136"/>
    </source>
</evidence>
<dbReference type="EMBL" id="LSSN01000653">
    <property type="protein sequence ID" value="OMJ22882.1"/>
    <property type="molecule type" value="Genomic_DNA"/>
</dbReference>
<evidence type="ECO:0000313" key="21">
    <source>
        <dbReference type="EMBL" id="OMJ22882.1"/>
    </source>
</evidence>
<evidence type="ECO:0000256" key="14">
    <source>
        <dbReference type="ARBA" id="ARBA00023098"/>
    </source>
</evidence>
<accession>A0A1R1Y7F1</accession>
<reference evidence="21 22" key="1">
    <citation type="submission" date="2017-01" db="EMBL/GenBank/DDBJ databases">
        <authorList>
            <person name="Mah S.A."/>
            <person name="Swanson W.J."/>
            <person name="Moy G.W."/>
            <person name="Vacquier V.D."/>
        </authorList>
    </citation>
    <scope>NUCLEOTIDE SEQUENCE [LARGE SCALE GENOMIC DNA]</scope>
    <source>
        <strain evidence="21 22">GSMNP</strain>
    </source>
</reference>
<dbReference type="InterPro" id="IPR029058">
    <property type="entry name" value="AB_hydrolase_fold"/>
</dbReference>
<evidence type="ECO:0000256" key="8">
    <source>
        <dbReference type="ARBA" id="ARBA00022753"/>
    </source>
</evidence>
<dbReference type="CDD" id="cd00519">
    <property type="entry name" value="Lipase_3"/>
    <property type="match status" value="1"/>
</dbReference>
<dbReference type="GO" id="GO:0006660">
    <property type="term" value="P:phosphatidylserine catabolic process"/>
    <property type="evidence" value="ECO:0007669"/>
    <property type="project" value="TreeGrafter"/>
</dbReference>
<dbReference type="AlphaFoldDB" id="A0A1R1Y7F1"/>
<evidence type="ECO:0000256" key="19">
    <source>
        <dbReference type="SAM" id="Phobius"/>
    </source>
</evidence>
<dbReference type="GO" id="GO:0032585">
    <property type="term" value="C:multivesicular body membrane"/>
    <property type="evidence" value="ECO:0007669"/>
    <property type="project" value="UniProtKB-SubCell"/>
</dbReference>
<evidence type="ECO:0000256" key="18">
    <source>
        <dbReference type="ARBA" id="ARBA00029828"/>
    </source>
</evidence>
<dbReference type="GO" id="GO:0034496">
    <property type="term" value="P:multivesicular body membrane disassembly"/>
    <property type="evidence" value="ECO:0007669"/>
    <property type="project" value="TreeGrafter"/>
</dbReference>